<comment type="caution">
    <text evidence="3">The sequence shown here is derived from an EMBL/GenBank/DDBJ whole genome shotgun (WGS) entry which is preliminary data.</text>
</comment>
<gene>
    <name evidence="3" type="ORF">GDO86_007468</name>
</gene>
<dbReference type="SMART" id="SM00315">
    <property type="entry name" value="RGS"/>
    <property type="match status" value="1"/>
</dbReference>
<dbReference type="FunFam" id="1.10.167.10:FF:000001">
    <property type="entry name" value="Putative regulator of g-protein signaling 12"/>
    <property type="match status" value="1"/>
</dbReference>
<accession>A0A8T2IZA2</accession>
<dbReference type="PANTHER" id="PTHR10845:SF32">
    <property type="entry name" value="REGULATOR OF G-PROTEIN SIGNALING 13"/>
    <property type="match status" value="1"/>
</dbReference>
<dbReference type="Proteomes" id="UP000812440">
    <property type="component" value="Chromosome 4"/>
</dbReference>
<dbReference type="Gene3D" id="1.10.167.10">
    <property type="entry name" value="Regulator of G-protein Signalling 4, domain 2"/>
    <property type="match status" value="1"/>
</dbReference>
<keyword evidence="4" id="KW-1185">Reference proteome</keyword>
<dbReference type="InterPro" id="IPR036305">
    <property type="entry name" value="RGS_sf"/>
</dbReference>
<evidence type="ECO:0000313" key="4">
    <source>
        <dbReference type="Proteomes" id="UP000812440"/>
    </source>
</evidence>
<dbReference type="Pfam" id="PF00615">
    <property type="entry name" value="RGS"/>
    <property type="match status" value="1"/>
</dbReference>
<dbReference type="PROSITE" id="PS50132">
    <property type="entry name" value="RGS"/>
    <property type="match status" value="1"/>
</dbReference>
<organism evidence="3 4">
    <name type="scientific">Hymenochirus boettgeri</name>
    <name type="common">Congo dwarf clawed frog</name>
    <dbReference type="NCBI Taxonomy" id="247094"/>
    <lineage>
        <taxon>Eukaryota</taxon>
        <taxon>Metazoa</taxon>
        <taxon>Chordata</taxon>
        <taxon>Craniata</taxon>
        <taxon>Vertebrata</taxon>
        <taxon>Euteleostomi</taxon>
        <taxon>Amphibia</taxon>
        <taxon>Batrachia</taxon>
        <taxon>Anura</taxon>
        <taxon>Pipoidea</taxon>
        <taxon>Pipidae</taxon>
        <taxon>Pipinae</taxon>
        <taxon>Hymenochirus</taxon>
    </lineage>
</organism>
<dbReference type="OrthoDB" id="196547at2759"/>
<dbReference type="InterPro" id="IPR044926">
    <property type="entry name" value="RGS_subdomain_2"/>
</dbReference>
<evidence type="ECO:0000313" key="3">
    <source>
        <dbReference type="EMBL" id="KAG8436378.1"/>
    </source>
</evidence>
<dbReference type="PANTHER" id="PTHR10845">
    <property type="entry name" value="REGULATOR OF G PROTEIN SIGNALING"/>
    <property type="match status" value="1"/>
</dbReference>
<sequence>MVCWICKHSCASSKKNKSHLTLEEALQWSESLQKLMSTKYGPAIYTAYLKTEYSDENIEFWFACESYKKITSRWRRTLKAKKLFKTYIKPSSPREINIDNPTREALEREIHQPTPNSFDEAQIIVLRHMERDSYPRFMASSFYQKLLSHLSD</sequence>
<name>A0A8T2IZA2_9PIPI</name>
<protein>
    <recommendedName>
        <fullName evidence="2">RGS domain-containing protein</fullName>
    </recommendedName>
</protein>
<dbReference type="InterPro" id="IPR016137">
    <property type="entry name" value="RGS"/>
</dbReference>
<proteinExistence type="predicted"/>
<evidence type="ECO:0000259" key="2">
    <source>
        <dbReference type="PROSITE" id="PS50132"/>
    </source>
</evidence>
<evidence type="ECO:0000256" key="1">
    <source>
        <dbReference type="ARBA" id="ARBA00053238"/>
    </source>
</evidence>
<reference evidence="3" key="1">
    <citation type="thesis" date="2020" institute="ProQuest LLC" country="789 East Eisenhower Parkway, Ann Arbor, MI, USA">
        <title>Comparative Genomics and Chromosome Evolution.</title>
        <authorList>
            <person name="Mudd A.B."/>
        </authorList>
    </citation>
    <scope>NUCLEOTIDE SEQUENCE</scope>
    <source>
        <strain evidence="3">Female2</strain>
        <tissue evidence="3">Blood</tissue>
    </source>
</reference>
<dbReference type="EMBL" id="JAACNH010000007">
    <property type="protein sequence ID" value="KAG8436378.1"/>
    <property type="molecule type" value="Genomic_DNA"/>
</dbReference>
<feature type="domain" description="RGS" evidence="2">
    <location>
        <begin position="31"/>
        <end position="147"/>
    </location>
</feature>
<dbReference type="AlphaFoldDB" id="A0A8T2IZA2"/>
<comment type="function">
    <text evidence="1">Regulates G protein-coupled receptor signaling cascades, including signaling downstream of the N-formylpeptide chemoattractant receptors and leukotriene receptors. Inhibits B cell chemotaxis. Inhibits signal transduction by increasing the GTPase activity of G protein alpha subunits, thereby driving them into their inactive GDP-bound form.</text>
</comment>
<dbReference type="PRINTS" id="PR01301">
    <property type="entry name" value="RGSPROTEIN"/>
</dbReference>
<dbReference type="SUPFAM" id="SSF48097">
    <property type="entry name" value="Regulator of G-protein signaling, RGS"/>
    <property type="match status" value="1"/>
</dbReference>